<dbReference type="InterPro" id="IPR017853">
    <property type="entry name" value="GH"/>
</dbReference>
<reference evidence="2 3" key="1">
    <citation type="submission" date="2018-03" db="EMBL/GenBank/DDBJ databases">
        <title>Genomic Encyclopedia of Archaeal and Bacterial Type Strains, Phase II (KMG-II): from individual species to whole genera.</title>
        <authorList>
            <person name="Goeker M."/>
        </authorList>
    </citation>
    <scope>NUCLEOTIDE SEQUENCE [LARGE SCALE GENOMIC DNA]</scope>
    <source>
        <strain evidence="2 3">DSM 44720</strain>
    </source>
</reference>
<dbReference type="CDD" id="cd06418">
    <property type="entry name" value="GH25_BacA-like"/>
    <property type="match status" value="1"/>
</dbReference>
<evidence type="ECO:0000259" key="1">
    <source>
        <dbReference type="Pfam" id="PF08924"/>
    </source>
</evidence>
<dbReference type="GO" id="GO:0016787">
    <property type="term" value="F:hydrolase activity"/>
    <property type="evidence" value="ECO:0007669"/>
    <property type="project" value="UniProtKB-KW"/>
</dbReference>
<evidence type="ECO:0000313" key="2">
    <source>
        <dbReference type="EMBL" id="PRY41406.1"/>
    </source>
</evidence>
<evidence type="ECO:0000313" key="3">
    <source>
        <dbReference type="Proteomes" id="UP000239494"/>
    </source>
</evidence>
<dbReference type="AlphaFoldDB" id="A0A2T0T6U8"/>
<dbReference type="Pfam" id="PF08924">
    <property type="entry name" value="Rv2525c_GlyHyd-like"/>
    <property type="match status" value="1"/>
</dbReference>
<keyword evidence="2" id="KW-0378">Hydrolase</keyword>
<sequence length="778" mass="84977">MDQRVLEAQQWVNAAYTGVPGYERCEENGRTGWATMFSLTRGLQHELGITELSDTFGPTTMGLIAAQGPIGQGYSRNANIVRIIQHGLFCKGYDAGETQTGRFHSGTAGAVSGLKTDIGLFGSDGTVDPKIFKAILNMDAYVMLSGGRPRVQTIQRWLNGKYLNRSTFFVIPCDGIYSRDVQQALMKAIQYEVGIPDDNATGNFGPGTQAGLARNPVGPGSSQSWVELFSSACAFNSPIRRPDGGATEAGFQYRWDDDLASWVRMFQRFSLLEESGVGDYRTWAQLLVSMGDPDRPVSACDTSRHILGGRGARLFNAGYRVVGRYLDESPDESLDKELQPGELAAIFAAGLRVFPISQYYGRGLEDFSWSKGYDHALLAHGRAVGYGFNAGTVIYFAVDYDATSEEITSNIVPYFNGVAAGLRSRGGRYVQGVYGSRNVCSRVSSESYARHSFVSGMSYGFSGNLGFPMPDNWAFTQIKEFFFEPSSSDSFPLDNNVWRGTDPGCGPENVNGRDATLDEFLAFTRTLYSLAVSYGGDPTDRVLEYLRYPKYDGVRTGWTLLIGSVDEAWVRYVNERVANPVRSFLDPATRLSVNLDHLAATAHAVYRKGTGPGTASTRGDFGGWAGDLCTLYGEWRYAESSYASGYLFVEARFAKLNVESTFALTDYIQDCDGQLIGTAARAGGRIDDVIAAYMTGTGPATRFRQFYLTRHGGSAQNVFTTAKNMLNGLHGDVELYGLQSAAILLSGGVVTLPTDMPDYKLDPFVQGYADAVERLSRG</sequence>
<proteinExistence type="predicted"/>
<dbReference type="RefSeq" id="WP_106188440.1">
    <property type="nucleotide sequence ID" value="NZ_PVTF01000005.1"/>
</dbReference>
<name>A0A2T0T6U8_9PSEU</name>
<accession>A0A2T0T6U8</accession>
<dbReference type="OrthoDB" id="1795295at2"/>
<dbReference type="InterPro" id="IPR015020">
    <property type="entry name" value="Rv2525c-like_Glyco_Hydro-like"/>
</dbReference>
<comment type="caution">
    <text evidence="2">The sequence shown here is derived from an EMBL/GenBank/DDBJ whole genome shotgun (WGS) entry which is preliminary data.</text>
</comment>
<dbReference type="SUPFAM" id="SSF51445">
    <property type="entry name" value="(Trans)glycosidases"/>
    <property type="match status" value="1"/>
</dbReference>
<protein>
    <submittedName>
        <fullName evidence="2">Peptidoglycan hydrolase-like protein with peptidoglycan-binding domain</fullName>
    </submittedName>
</protein>
<gene>
    <name evidence="2" type="ORF">CLV43_105164</name>
</gene>
<dbReference type="Gene3D" id="3.20.20.80">
    <property type="entry name" value="Glycosidases"/>
    <property type="match status" value="1"/>
</dbReference>
<organism evidence="2 3">
    <name type="scientific">Umezawaea tangerina</name>
    <dbReference type="NCBI Taxonomy" id="84725"/>
    <lineage>
        <taxon>Bacteria</taxon>
        <taxon>Bacillati</taxon>
        <taxon>Actinomycetota</taxon>
        <taxon>Actinomycetes</taxon>
        <taxon>Pseudonocardiales</taxon>
        <taxon>Pseudonocardiaceae</taxon>
        <taxon>Umezawaea</taxon>
    </lineage>
</organism>
<dbReference type="Proteomes" id="UP000239494">
    <property type="component" value="Unassembled WGS sequence"/>
</dbReference>
<dbReference type="EMBL" id="PVTF01000005">
    <property type="protein sequence ID" value="PRY41406.1"/>
    <property type="molecule type" value="Genomic_DNA"/>
</dbReference>
<keyword evidence="3" id="KW-1185">Reference proteome</keyword>
<feature type="domain" description="Rv2525c-like glycoside hydrolase-like" evidence="1">
    <location>
        <begin position="314"/>
        <end position="475"/>
    </location>
</feature>